<proteinExistence type="predicted"/>
<evidence type="ECO:0000256" key="4">
    <source>
        <dbReference type="ARBA" id="ARBA00023026"/>
    </source>
</evidence>
<keyword evidence="3" id="KW-0677">Repeat</keyword>
<dbReference type="OrthoDB" id="5475831at2"/>
<feature type="domain" description="Teneurin-like YD-shell" evidence="6">
    <location>
        <begin position="1662"/>
        <end position="1990"/>
    </location>
</feature>
<keyword evidence="4" id="KW-0843">Virulence</keyword>
<dbReference type="InterPro" id="IPR056823">
    <property type="entry name" value="TEN-like_YD-shell"/>
</dbReference>
<evidence type="ECO:0000256" key="2">
    <source>
        <dbReference type="ARBA" id="ARBA00022525"/>
    </source>
</evidence>
<dbReference type="RefSeq" id="WP_120603964.1">
    <property type="nucleotide sequence ID" value="NZ_RAWE01000064.1"/>
</dbReference>
<comment type="caution">
    <text evidence="7">The sequence shown here is derived from an EMBL/GenBank/DDBJ whole genome shotgun (WGS) entry which is preliminary data.</text>
</comment>
<evidence type="ECO:0000256" key="3">
    <source>
        <dbReference type="ARBA" id="ARBA00022737"/>
    </source>
</evidence>
<dbReference type="InterPro" id="IPR028994">
    <property type="entry name" value="Integrin_alpha_N"/>
</dbReference>
<dbReference type="PANTHER" id="PTHR32305">
    <property type="match status" value="1"/>
</dbReference>
<evidence type="ECO:0000259" key="6">
    <source>
        <dbReference type="Pfam" id="PF25023"/>
    </source>
</evidence>
<dbReference type="NCBIfam" id="TIGR01643">
    <property type="entry name" value="YD_repeat_2x"/>
    <property type="match status" value="1"/>
</dbReference>
<evidence type="ECO:0000313" key="7">
    <source>
        <dbReference type="EMBL" id="RKH01823.1"/>
    </source>
</evidence>
<dbReference type="InterPro" id="IPR003284">
    <property type="entry name" value="Sal_SpvB"/>
</dbReference>
<dbReference type="Gene3D" id="2.180.10.10">
    <property type="entry name" value="RHS repeat-associated core"/>
    <property type="match status" value="2"/>
</dbReference>
<gene>
    <name evidence="7" type="ORF">D7X32_18945</name>
</gene>
<dbReference type="Pfam" id="PF07000">
    <property type="entry name" value="DUF1308"/>
    <property type="match status" value="1"/>
</dbReference>
<dbReference type="Pfam" id="PF03534">
    <property type="entry name" value="SpvB"/>
    <property type="match status" value="1"/>
</dbReference>
<sequence>MSHSSRPSEHRKRFAARLTLFFYGAQLLGGCLPAPTSAEGPDGLSRSRSRVESTSIPFELGLDTILDTGTVGVDAPGITPFMADVTQNGSASVTVPLWVPAGRAGIQPSLSIVYDSQGSDGLLGPGFNLSGLSQISLCPNSFARDGKTIAIDFSPDTTLNEKDSYTRAYCLDGARLVEVEGDVEVAARFFKTEHDSYSTIRVPKNVDPKDPTTFEVRGRDGLIRTYGKTAMGSSDSRKDALIQGLYEKLGEGPDGTIQVMESKAVKLAWALAAVEDRFGNRMDVFYDQAPLGAESGAWHRPARIVYTQFQKDSGAIEPGKREVEFKYGPRTDVFKGYLAGVKVGRDFRLTGIDMKGPGIATGSEDPPTVVLRSYKLAYYPSATSKRSLLSELRECDGKDVCKAPVRFDWEQGSWEFEYPQAQDVSDAAQGVGVHAFGLGAGRQGLAYFVKSEKLFEKDLDWGDEVGMTTDYTLQIWQDTMRLLQFPDAASPTLVVSNVTGRSLWFPYFNIKNTNWFDDIKAAIFGSSDPGGFCGNRAQRNLFPLVTDWDGGGRSTVTTLSCYWDVPNGEDHLAPMYGHGRVGADEFLAVGSEPNFQYWLDVDGDGRNDRVWMGQHQIDLTGDSDSMIPAKRRVVAEPASGKRPKASPTGYFQPSRFGLRAVDLDGSGKMSLLGVGPNGNTFLERLTYLSAERIPFGIAPVMDAFKTTIRAPPALPPLLPSFYASTFDFVDVNGDGLSDAVMLGMRSSSDTTPRLTVQLNTGAGFTEARELPLPGNAVTSLFAAKMEHGDFDGDGRVDFAIFKEGQPVQLLLAGTQGDFGTLRPLSLVPSGDNAEWAQVIDSNNDELLDFTWRQGNSLKVARRASATDVLKRVHGNTQVANHQDYSGLNYSFEYAPLSQLNPHGNVTPSEPFYERSGGDDTEGHWLRWAPESMRVVSRMSLNANEQPQRSWRYLYRDGYSDTRGLGWLGFGERVVVDEQTGARTTTVYDNRLIVEAPAEYQSVPGTLPNKAVAPLAQLPREETVEVPLAGGAKQQTQRKWTYSRSPSTYAPTYRQYASRVMDTVKEIKGSTVTVVSETETLTEIDAYGTPVKSTQLVHGVDKTEQVEQITTVGALGFDQGMWMPQGTWSVTRSWMSCVRAPAVGCVGLADAANTRKQTIKFDGRGQVELVELEPSLSGEGSLPPESSETYLKTTFLRDSRGLVYSVEREGGGTKRVEWVTYDDVDQTQVVSSTDAEGATWKYLFHLGLGVLAQTEDPNHVHTRFQYDGFGRPRVVTPLYRGPSVAPGDQSVVRTFYERDGALLQQRTQVATGAGTVTETITRFDVMGRPVSSQGPRFDGQTVVSSVSYDALGRVAKLEAPRTSTESPTWESYEYDSLSRVTALRVGDGMSPAGTLVESLEYTVPTAYATQTSVSDALGLVKKTVFDYRGLMVAATEAAGTPKAASLAYGYGPFGRLETTDDPQGNRSLNIYDAQGRLERSVDPGAGTRTYRYNAFGEVKREADGLDGTSGLLITTYKRDRLGRVLSAKNNQEELAYEYDEGMGAMRRLTKATRTVLGGLPEVVTTEHFYDEFGRETDTQQDAAGTSLTVSRQFDDYGRLSRLTYPVTLNGQPVSLSYAYNARGALSGIYRTGAFFMSYWSALERDSVGRLKKTRYGNGVERESRYDSRGRLRFLEAKRSGVNVQRLAYEYTANDNLAARHDLMVGVTEKFSYDALDRLEWWRVLQNCQRLETQFQYDGLGNLLSRSPVTGWEPSALLNYNGGTSGGPHAVKQAQLGSDAFTYEYDHRGNQVASRDVTGALVRTVDYTSFDLPKTLTTAGSTVAFGYDASGARVRKKSAQEEVLYVGDLYQRRTQGLTTTHILSIHSPEGVIGELSWDEGTSTENVRYLLNDRQGSPDTVTDASGAVVERIKYDPFGARRNVSNLAQASSVFHSGARKGFTGHEHDDELGLINMRGRIYDPRLMKFLSVDPVVADPGSVQAYNAYSYVLNNPTRYTDPSGFIPYGGTLVSRWDGGGGDSTPMQSPMMSLVERYMASPGATLFLPSVDLRVPSVAALDDAKVVPTGHYTNDKGQSSAPYRSSVTSVLTTASKALSPPGSDSFACNLFIACSGMGGIRGQVDTMLKASQAYDHYAPISKFAAVSYAVNEYIPFISAGESANKAGSACSAGGIGRCSSGVAKAGFSTLLAGAAVYGMVTNAAGGVARARSVLSSGFVNIDASAASAFISQGSVVRHKLKAFVNGRKMVMTHTALKELQGMLPRAGPQEGARYLRFLERVSVIPDNPSLRARALRPTGQMEMNDILIFGTADNLGISTISSDAKLLRASGAQGVRFDVYLYESVSLTGR</sequence>
<dbReference type="Gene3D" id="2.130.10.130">
    <property type="entry name" value="Integrin alpha, N-terminal"/>
    <property type="match status" value="1"/>
</dbReference>
<dbReference type="Proteomes" id="UP000268313">
    <property type="component" value="Unassembled WGS sequence"/>
</dbReference>
<dbReference type="GO" id="GO:0005576">
    <property type="term" value="C:extracellular region"/>
    <property type="evidence" value="ECO:0007669"/>
    <property type="project" value="UniProtKB-SubCell"/>
</dbReference>
<accession>A0A3A8K0Y6</accession>
<dbReference type="GO" id="GO:0005737">
    <property type="term" value="C:cytoplasm"/>
    <property type="evidence" value="ECO:0007669"/>
    <property type="project" value="InterPro"/>
</dbReference>
<dbReference type="InterPro" id="IPR006530">
    <property type="entry name" value="YD"/>
</dbReference>
<keyword evidence="2" id="KW-0964">Secreted</keyword>
<dbReference type="PROSITE" id="PS51257">
    <property type="entry name" value="PROKAR_LIPOPROTEIN"/>
    <property type="match status" value="1"/>
</dbReference>
<dbReference type="EMBL" id="RAWE01000064">
    <property type="protein sequence ID" value="RKH01823.1"/>
    <property type="molecule type" value="Genomic_DNA"/>
</dbReference>
<dbReference type="Pfam" id="PF25023">
    <property type="entry name" value="TEN_YD-shell"/>
    <property type="match status" value="1"/>
</dbReference>
<dbReference type="PANTHER" id="PTHR32305:SF15">
    <property type="entry name" value="PROTEIN RHSA-RELATED"/>
    <property type="match status" value="1"/>
</dbReference>
<dbReference type="InterPro" id="IPR022385">
    <property type="entry name" value="Rhs_assc_core"/>
</dbReference>
<organism evidence="7 8">
    <name type="scientific">Corallococcus carmarthensis</name>
    <dbReference type="NCBI Taxonomy" id="2316728"/>
    <lineage>
        <taxon>Bacteria</taxon>
        <taxon>Pseudomonadati</taxon>
        <taxon>Myxococcota</taxon>
        <taxon>Myxococcia</taxon>
        <taxon>Myxococcales</taxon>
        <taxon>Cystobacterineae</taxon>
        <taxon>Myxococcaceae</taxon>
        <taxon>Corallococcus</taxon>
    </lineage>
</organism>
<feature type="domain" description="DUF1308" evidence="5">
    <location>
        <begin position="2228"/>
        <end position="2341"/>
    </location>
</feature>
<keyword evidence="8" id="KW-1185">Reference proteome</keyword>
<comment type="subcellular location">
    <subcellularLocation>
        <location evidence="1">Secreted</location>
    </subcellularLocation>
</comment>
<evidence type="ECO:0000256" key="1">
    <source>
        <dbReference type="ARBA" id="ARBA00004613"/>
    </source>
</evidence>
<evidence type="ECO:0000259" key="5">
    <source>
        <dbReference type="Pfam" id="PF07000"/>
    </source>
</evidence>
<dbReference type="SUPFAM" id="SSF69318">
    <property type="entry name" value="Integrin alpha N-terminal domain"/>
    <property type="match status" value="1"/>
</dbReference>
<dbReference type="InterPro" id="IPR050708">
    <property type="entry name" value="T6SS_VgrG/RHS"/>
</dbReference>
<evidence type="ECO:0000313" key="8">
    <source>
        <dbReference type="Proteomes" id="UP000268313"/>
    </source>
</evidence>
<name>A0A3A8K0Y6_9BACT</name>
<dbReference type="NCBIfam" id="TIGR03696">
    <property type="entry name" value="Rhs_assc_core"/>
    <property type="match status" value="1"/>
</dbReference>
<reference evidence="8" key="1">
    <citation type="submission" date="2018-09" db="EMBL/GenBank/DDBJ databases">
        <authorList>
            <person name="Livingstone P.G."/>
            <person name="Whitworth D.E."/>
        </authorList>
    </citation>
    <scope>NUCLEOTIDE SEQUENCE [LARGE SCALE GENOMIC DNA]</scope>
    <source>
        <strain evidence="8">CA043D</strain>
    </source>
</reference>
<dbReference type="InterPro" id="IPR010733">
    <property type="entry name" value="DUF1308"/>
</dbReference>
<protein>
    <submittedName>
        <fullName evidence="7">DUF1308 domain-containing protein</fullName>
    </submittedName>
</protein>